<sequence length="249" mass="27522">MPAKSQRRGDKKDPLTSRLIDTATTLLRNAKKRLNAETVTESLEAIRESDKTKINALINAFIGKPTLAAWKELAKAIVCSANCTSDCDLQSLVAVCEADATCRAFLDIAVDGHFVTGRPRIAAQAVKLMKNPFEKLDLTNIIPTGDAPQKAPNWTAMDAIIGNIEFVFRVKEGHMTGTHHRRCEWLWQVAARNLLPSRPTESYYQSVRDGVPHEKGTRRTGSFGDREGACCLGRATTNYTRGCRSCVRC</sequence>
<proteinExistence type="predicted"/>
<dbReference type="EMBL" id="CYKH01002042">
    <property type="protein sequence ID" value="CUG92434.1"/>
    <property type="molecule type" value="Genomic_DNA"/>
</dbReference>
<dbReference type="Proteomes" id="UP000051952">
    <property type="component" value="Unassembled WGS sequence"/>
</dbReference>
<keyword evidence="2" id="KW-1185">Reference proteome</keyword>
<gene>
    <name evidence="1" type="ORF">BSAL_37280</name>
</gene>
<dbReference type="VEuPathDB" id="TriTrypDB:BSAL_37280"/>
<accession>A0A0S4JP37</accession>
<evidence type="ECO:0000313" key="2">
    <source>
        <dbReference type="Proteomes" id="UP000051952"/>
    </source>
</evidence>
<reference evidence="2" key="1">
    <citation type="submission" date="2015-09" db="EMBL/GenBank/DDBJ databases">
        <authorList>
            <consortium name="Pathogen Informatics"/>
        </authorList>
    </citation>
    <scope>NUCLEOTIDE SEQUENCE [LARGE SCALE GENOMIC DNA]</scope>
    <source>
        <strain evidence="2">Lake Konstanz</strain>
    </source>
</reference>
<dbReference type="AlphaFoldDB" id="A0A0S4JP37"/>
<evidence type="ECO:0000313" key="1">
    <source>
        <dbReference type="EMBL" id="CUG92434.1"/>
    </source>
</evidence>
<organism evidence="1 2">
    <name type="scientific">Bodo saltans</name>
    <name type="common">Flagellated protozoan</name>
    <dbReference type="NCBI Taxonomy" id="75058"/>
    <lineage>
        <taxon>Eukaryota</taxon>
        <taxon>Discoba</taxon>
        <taxon>Euglenozoa</taxon>
        <taxon>Kinetoplastea</taxon>
        <taxon>Metakinetoplastina</taxon>
        <taxon>Eubodonida</taxon>
        <taxon>Bodonidae</taxon>
        <taxon>Bodo</taxon>
    </lineage>
</organism>
<name>A0A0S4JP37_BODSA</name>
<protein>
    <submittedName>
        <fullName evidence="1">Uncharacterized protein</fullName>
    </submittedName>
</protein>